<dbReference type="Proteomes" id="UP001231649">
    <property type="component" value="Chromosome 17"/>
</dbReference>
<name>A0ACC2QE49_9NEOP</name>
<accession>A0ACC2QE49</accession>
<protein>
    <submittedName>
        <fullName evidence="1">Uncharacterized protein</fullName>
    </submittedName>
</protein>
<keyword evidence="2" id="KW-1185">Reference proteome</keyword>
<evidence type="ECO:0000313" key="2">
    <source>
        <dbReference type="Proteomes" id="UP001231649"/>
    </source>
</evidence>
<sequence>MFVSAFFIIICISSSYSEPIEPITHSPGIYFDPTTVAYFYNDYWNVITNIEFTPIKPYLDKIEHSLSDVFFTCNKLQEHSSLHIDCNDTVNPMKILISANKLKDGSLSQLVSANDPYRQNMRFKRGLIDGGGKILNFFFGTLDSDDAKRYDEAFNAVKENEQELYSYMQQNIQIVRSTINVFNDTITKLNENEKKINKQLQKLNKMLVNLTKNNEDLKHGAEINSVFNLIEGSLMSVSNILDTVLNSILFSKANILHPYVLTPSHLYEELLKAQGYQRNLGLPGIGLTLQTIHSIIDLSKLTAYYYNHNIVFVMQIPLISPVKYNIYKNLALPTPRVGSNDSNLNSYVLIHPTKLYTAITDDKLNYALLDSVRDCQDVNGEYNICPLPAILSTMNNPTCETKLMTDITQSLPKMCESKVIYGNINLWQKLNDGRYIYVQSKPNKLSIKCPDNTQTKDYTIEGTGILTLGKDCVAFFQTLRFKSSETYVTRLPSQITIDFNIVEDNCCKFKLVNSSTHMLASITLDDVDLESLKSQSAKLDQMEENIQQQNQVEIMPHIVKYGDFYSALTIVIITSIMSFIIYSVVVKCRNSSRPVILHERFP</sequence>
<dbReference type="EMBL" id="CM056793">
    <property type="protein sequence ID" value="KAJ8715143.1"/>
    <property type="molecule type" value="Genomic_DNA"/>
</dbReference>
<reference evidence="1" key="1">
    <citation type="submission" date="2023-03" db="EMBL/GenBank/DDBJ databases">
        <title>Chromosome-level genomes of two armyworms, Mythimna separata and Mythimna loreyi, provide insights into the biosynthesis and reception of sex pheromones.</title>
        <authorList>
            <person name="Zhao H."/>
        </authorList>
    </citation>
    <scope>NUCLEOTIDE SEQUENCE</scope>
    <source>
        <strain evidence="1">BeijingLab</strain>
    </source>
</reference>
<organism evidence="1 2">
    <name type="scientific">Mythimna loreyi</name>
    <dbReference type="NCBI Taxonomy" id="667449"/>
    <lineage>
        <taxon>Eukaryota</taxon>
        <taxon>Metazoa</taxon>
        <taxon>Ecdysozoa</taxon>
        <taxon>Arthropoda</taxon>
        <taxon>Hexapoda</taxon>
        <taxon>Insecta</taxon>
        <taxon>Pterygota</taxon>
        <taxon>Neoptera</taxon>
        <taxon>Endopterygota</taxon>
        <taxon>Lepidoptera</taxon>
        <taxon>Glossata</taxon>
        <taxon>Ditrysia</taxon>
        <taxon>Noctuoidea</taxon>
        <taxon>Noctuidae</taxon>
        <taxon>Noctuinae</taxon>
        <taxon>Hadenini</taxon>
        <taxon>Mythimna</taxon>
    </lineage>
</organism>
<comment type="caution">
    <text evidence="1">The sequence shown here is derived from an EMBL/GenBank/DDBJ whole genome shotgun (WGS) entry which is preliminary data.</text>
</comment>
<evidence type="ECO:0000313" key="1">
    <source>
        <dbReference type="EMBL" id="KAJ8715143.1"/>
    </source>
</evidence>
<gene>
    <name evidence="1" type="ORF">PYW08_005124</name>
</gene>
<proteinExistence type="predicted"/>